<protein>
    <submittedName>
        <fullName evidence="1">Uncharacterized protein</fullName>
    </submittedName>
</protein>
<proteinExistence type="predicted"/>
<name>A0A645CTG0_9ZZZZ</name>
<accession>A0A645CTG0</accession>
<gene>
    <name evidence="1" type="ORF">SDC9_127194</name>
</gene>
<reference evidence="1" key="1">
    <citation type="submission" date="2019-08" db="EMBL/GenBank/DDBJ databases">
        <authorList>
            <person name="Kucharzyk K."/>
            <person name="Murdoch R.W."/>
            <person name="Higgins S."/>
            <person name="Loffler F."/>
        </authorList>
    </citation>
    <scope>NUCLEOTIDE SEQUENCE</scope>
</reference>
<dbReference type="AlphaFoldDB" id="A0A645CTG0"/>
<comment type="caution">
    <text evidence="1">The sequence shown here is derived from an EMBL/GenBank/DDBJ whole genome shotgun (WGS) entry which is preliminary data.</text>
</comment>
<dbReference type="EMBL" id="VSSQ01029852">
    <property type="protein sequence ID" value="MPM80148.1"/>
    <property type="molecule type" value="Genomic_DNA"/>
</dbReference>
<sequence>MYGAAFAADQQVPEVADGTIFCTIHGDYHIIRLVDVHRRDRGGGRAGKGGGER</sequence>
<evidence type="ECO:0000313" key="1">
    <source>
        <dbReference type="EMBL" id="MPM80148.1"/>
    </source>
</evidence>
<organism evidence="1">
    <name type="scientific">bioreactor metagenome</name>
    <dbReference type="NCBI Taxonomy" id="1076179"/>
    <lineage>
        <taxon>unclassified sequences</taxon>
        <taxon>metagenomes</taxon>
        <taxon>ecological metagenomes</taxon>
    </lineage>
</organism>